<accession>A0ABT5F0R5</accession>
<dbReference type="CDD" id="cd00156">
    <property type="entry name" value="REC"/>
    <property type="match status" value="1"/>
</dbReference>
<gene>
    <name evidence="9" type="ORF">POL67_40405</name>
</gene>
<dbReference type="SMART" id="SM00388">
    <property type="entry name" value="HisKA"/>
    <property type="match status" value="1"/>
</dbReference>
<evidence type="ECO:0000259" key="8">
    <source>
        <dbReference type="PROSITE" id="PS50113"/>
    </source>
</evidence>
<dbReference type="PANTHER" id="PTHR43547:SF2">
    <property type="entry name" value="HYBRID SIGNAL TRANSDUCTION HISTIDINE KINASE C"/>
    <property type="match status" value="1"/>
</dbReference>
<dbReference type="Gene3D" id="3.30.565.10">
    <property type="entry name" value="Histidine kinase-like ATPase, C-terminal domain"/>
    <property type="match status" value="1"/>
</dbReference>
<evidence type="ECO:0000256" key="2">
    <source>
        <dbReference type="ARBA" id="ARBA00012438"/>
    </source>
</evidence>
<evidence type="ECO:0000313" key="9">
    <source>
        <dbReference type="EMBL" id="MDC0747665.1"/>
    </source>
</evidence>
<dbReference type="Pfam" id="PF00072">
    <property type="entry name" value="Response_reg"/>
    <property type="match status" value="1"/>
</dbReference>
<dbReference type="InterPro" id="IPR005467">
    <property type="entry name" value="His_kinase_dom"/>
</dbReference>
<dbReference type="Proteomes" id="UP001221411">
    <property type="component" value="Unassembled WGS sequence"/>
</dbReference>
<name>A0ABT5F0R5_9BACT</name>
<dbReference type="PROSITE" id="PS50113">
    <property type="entry name" value="PAC"/>
    <property type="match status" value="1"/>
</dbReference>
<dbReference type="InterPro" id="IPR011006">
    <property type="entry name" value="CheY-like_superfamily"/>
</dbReference>
<dbReference type="PANTHER" id="PTHR43547">
    <property type="entry name" value="TWO-COMPONENT HISTIDINE KINASE"/>
    <property type="match status" value="1"/>
</dbReference>
<dbReference type="Gene3D" id="3.30.450.20">
    <property type="entry name" value="PAS domain"/>
    <property type="match status" value="1"/>
</dbReference>
<dbReference type="SUPFAM" id="SSF55785">
    <property type="entry name" value="PYP-like sensor domain (PAS domain)"/>
    <property type="match status" value="1"/>
</dbReference>
<dbReference type="PROSITE" id="PS50112">
    <property type="entry name" value="PAS"/>
    <property type="match status" value="1"/>
</dbReference>
<feature type="domain" description="PAC" evidence="8">
    <location>
        <begin position="202"/>
        <end position="252"/>
    </location>
</feature>
<dbReference type="SMART" id="SM00387">
    <property type="entry name" value="HATPase_c"/>
    <property type="match status" value="1"/>
</dbReference>
<evidence type="ECO:0000256" key="1">
    <source>
        <dbReference type="ARBA" id="ARBA00000085"/>
    </source>
</evidence>
<dbReference type="CDD" id="cd00130">
    <property type="entry name" value="PAS"/>
    <property type="match status" value="1"/>
</dbReference>
<feature type="modified residue" description="4-aspartylphosphate" evidence="4">
    <location>
        <position position="53"/>
    </location>
</feature>
<dbReference type="InterPro" id="IPR003661">
    <property type="entry name" value="HisK_dim/P_dom"/>
</dbReference>
<evidence type="ECO:0000256" key="3">
    <source>
        <dbReference type="ARBA" id="ARBA00022553"/>
    </source>
</evidence>
<dbReference type="Gene3D" id="3.40.50.2300">
    <property type="match status" value="1"/>
</dbReference>
<dbReference type="SMART" id="SM00448">
    <property type="entry name" value="REC"/>
    <property type="match status" value="1"/>
</dbReference>
<dbReference type="PRINTS" id="PR00344">
    <property type="entry name" value="BCTRLSENSOR"/>
</dbReference>
<dbReference type="InterPro" id="IPR004358">
    <property type="entry name" value="Sig_transdc_His_kin-like_C"/>
</dbReference>
<protein>
    <recommendedName>
        <fullName evidence="2">histidine kinase</fullName>
        <ecNumber evidence="2">2.7.13.3</ecNumber>
    </recommendedName>
</protein>
<reference evidence="9 10" key="1">
    <citation type="submission" date="2022-11" db="EMBL/GenBank/DDBJ databases">
        <title>Minimal conservation of predation-associated metabolite biosynthetic gene clusters underscores biosynthetic potential of Myxococcota including descriptions for ten novel species: Archangium lansinium sp. nov., Myxococcus landrumus sp. nov., Nannocystis bai.</title>
        <authorList>
            <person name="Ahearne A."/>
            <person name="Stevens C."/>
            <person name="Dowd S."/>
        </authorList>
    </citation>
    <scope>NUCLEOTIDE SEQUENCE [LARGE SCALE GENOMIC DNA]</scope>
    <source>
        <strain evidence="9 10">RJM3</strain>
    </source>
</reference>
<feature type="domain" description="Histidine kinase" evidence="5">
    <location>
        <begin position="270"/>
        <end position="490"/>
    </location>
</feature>
<feature type="domain" description="PAS" evidence="7">
    <location>
        <begin position="131"/>
        <end position="172"/>
    </location>
</feature>
<dbReference type="NCBIfam" id="TIGR00229">
    <property type="entry name" value="sensory_box"/>
    <property type="match status" value="1"/>
</dbReference>
<proteinExistence type="predicted"/>
<keyword evidence="3 4" id="KW-0597">Phosphoprotein</keyword>
<dbReference type="InterPro" id="IPR035965">
    <property type="entry name" value="PAS-like_dom_sf"/>
</dbReference>
<dbReference type="InterPro" id="IPR003594">
    <property type="entry name" value="HATPase_dom"/>
</dbReference>
<dbReference type="SUPFAM" id="SSF47384">
    <property type="entry name" value="Homodimeric domain of signal transducing histidine kinase"/>
    <property type="match status" value="1"/>
</dbReference>
<comment type="catalytic activity">
    <reaction evidence="1">
        <text>ATP + protein L-histidine = ADP + protein N-phospho-L-histidine.</text>
        <dbReference type="EC" id="2.7.13.3"/>
    </reaction>
</comment>
<dbReference type="EMBL" id="JAQNDO010000001">
    <property type="protein sequence ID" value="MDC0747665.1"/>
    <property type="molecule type" value="Genomic_DNA"/>
</dbReference>
<organism evidence="9 10">
    <name type="scientific">Polyangium mundeleinium</name>
    <dbReference type="NCBI Taxonomy" id="2995306"/>
    <lineage>
        <taxon>Bacteria</taxon>
        <taxon>Pseudomonadati</taxon>
        <taxon>Myxococcota</taxon>
        <taxon>Polyangia</taxon>
        <taxon>Polyangiales</taxon>
        <taxon>Polyangiaceae</taxon>
        <taxon>Polyangium</taxon>
    </lineage>
</organism>
<dbReference type="GO" id="GO:0005524">
    <property type="term" value="F:ATP binding"/>
    <property type="evidence" value="ECO:0007669"/>
    <property type="project" value="UniProtKB-KW"/>
</dbReference>
<dbReference type="PROSITE" id="PS50110">
    <property type="entry name" value="RESPONSE_REGULATORY"/>
    <property type="match status" value="1"/>
</dbReference>
<dbReference type="Gene3D" id="1.10.287.130">
    <property type="match status" value="1"/>
</dbReference>
<keyword evidence="10" id="KW-1185">Reference proteome</keyword>
<dbReference type="InterPro" id="IPR036890">
    <property type="entry name" value="HATPase_C_sf"/>
</dbReference>
<dbReference type="EC" id="2.7.13.3" evidence="2"/>
<dbReference type="InterPro" id="IPR001789">
    <property type="entry name" value="Sig_transdc_resp-reg_receiver"/>
</dbReference>
<keyword evidence="9" id="KW-0547">Nucleotide-binding</keyword>
<evidence type="ECO:0000313" key="10">
    <source>
        <dbReference type="Proteomes" id="UP001221411"/>
    </source>
</evidence>
<dbReference type="PROSITE" id="PS50109">
    <property type="entry name" value="HIS_KIN"/>
    <property type="match status" value="1"/>
</dbReference>
<dbReference type="InterPro" id="IPR000700">
    <property type="entry name" value="PAS-assoc_C"/>
</dbReference>
<sequence length="494" mass="54158">MRFLVLDDNPDDRLVAIRLLTHEFPELETDEVFDRAGFERALARGGYDAVVTDYMMQWTDGIQVLQLIKNHWPACPVVLFTGSGNEEVAVEAMKAGADDYVVKSPHRIGRLPLAVRHAIERCTAKRRLAQVETHLQQLTDALDVGVFRATPEGELLSCNPAFLRIIGRSTMEEARAGSIECLLSPPGQADKVRETERGRAMAKREMEVRRPDGSRGWARVSERVGVEDGRTVVDGLVEDISERRALEEGLRARTLELQQADQRKDEFLAMLAHELRNPLAPILNAATVVRYKTASLSDTRVRDACMIIERQVMTLSRLVDDLLDASRVSQGKITLHPAIIDLGVAVTQAVEMVRPLVEARRQKLVVQLPPAPVRVRADLTRLTQVFANLLNNAAKFTPQGGQIGITATQNGEDVVVRVTDTGMGIHAALLPRIFDLFTQGDVSLDRAQGGLGVGLTLVKQLVEMHGGAVMAESAGVGQGSAFTVRLPASKAKAD</sequence>
<dbReference type="Pfam" id="PF02518">
    <property type="entry name" value="HATPase_c"/>
    <property type="match status" value="1"/>
</dbReference>
<evidence type="ECO:0000259" key="5">
    <source>
        <dbReference type="PROSITE" id="PS50109"/>
    </source>
</evidence>
<dbReference type="InterPro" id="IPR036097">
    <property type="entry name" value="HisK_dim/P_sf"/>
</dbReference>
<dbReference type="InterPro" id="IPR000014">
    <property type="entry name" value="PAS"/>
</dbReference>
<dbReference type="CDD" id="cd00082">
    <property type="entry name" value="HisKA"/>
    <property type="match status" value="1"/>
</dbReference>
<dbReference type="SUPFAM" id="SSF52172">
    <property type="entry name" value="CheY-like"/>
    <property type="match status" value="1"/>
</dbReference>
<keyword evidence="9" id="KW-0067">ATP-binding</keyword>
<dbReference type="Pfam" id="PF13426">
    <property type="entry name" value="PAS_9"/>
    <property type="match status" value="1"/>
</dbReference>
<evidence type="ECO:0000259" key="7">
    <source>
        <dbReference type="PROSITE" id="PS50112"/>
    </source>
</evidence>
<feature type="domain" description="Response regulatory" evidence="6">
    <location>
        <begin position="2"/>
        <end position="118"/>
    </location>
</feature>
<dbReference type="Pfam" id="PF00512">
    <property type="entry name" value="HisKA"/>
    <property type="match status" value="1"/>
</dbReference>
<evidence type="ECO:0000256" key="4">
    <source>
        <dbReference type="PROSITE-ProRule" id="PRU00169"/>
    </source>
</evidence>
<dbReference type="SUPFAM" id="SSF55874">
    <property type="entry name" value="ATPase domain of HSP90 chaperone/DNA topoisomerase II/histidine kinase"/>
    <property type="match status" value="1"/>
</dbReference>
<evidence type="ECO:0000259" key="6">
    <source>
        <dbReference type="PROSITE" id="PS50110"/>
    </source>
</evidence>
<dbReference type="RefSeq" id="WP_271926233.1">
    <property type="nucleotide sequence ID" value="NZ_JAQNDO010000001.1"/>
</dbReference>
<comment type="caution">
    <text evidence="9">The sequence shown here is derived from an EMBL/GenBank/DDBJ whole genome shotgun (WGS) entry which is preliminary data.</text>
</comment>